<organism evidence="2">
    <name type="scientific">Perkinsus marinus (strain ATCC 50983 / TXsc)</name>
    <dbReference type="NCBI Taxonomy" id="423536"/>
    <lineage>
        <taxon>Eukaryota</taxon>
        <taxon>Sar</taxon>
        <taxon>Alveolata</taxon>
        <taxon>Perkinsozoa</taxon>
        <taxon>Perkinsea</taxon>
        <taxon>Perkinsida</taxon>
        <taxon>Perkinsidae</taxon>
        <taxon>Perkinsus</taxon>
    </lineage>
</organism>
<proteinExistence type="predicted"/>
<dbReference type="InParanoid" id="C5K6H5"/>
<protein>
    <submittedName>
        <fullName evidence="1">Uncharacterized protein</fullName>
    </submittedName>
</protein>
<dbReference type="GeneID" id="9058559"/>
<name>C5K6H5_PERM5</name>
<dbReference type="Proteomes" id="UP000007800">
    <property type="component" value="Unassembled WGS sequence"/>
</dbReference>
<dbReference type="EMBL" id="GG670888">
    <property type="protein sequence ID" value="EER19895.1"/>
    <property type="molecule type" value="Genomic_DNA"/>
</dbReference>
<sequence length="136" mass="15627">MAAVNEAPNEFANQRKRVEQAILERIKVCEGEKVHLQRIAEWAALNAKRRSVMTAEDLLVIRDKCSEVGLDDMSTIDEAVRWWLCFKWKYEGPARHVDDVSQDVSVYLLRVVFPKSSERLCSLVDTTTTLNLQGYL</sequence>
<accession>C5K6H5</accession>
<keyword evidence="2" id="KW-1185">Reference proteome</keyword>
<dbReference type="RefSeq" id="XP_002788099.1">
    <property type="nucleotide sequence ID" value="XM_002788053.1"/>
</dbReference>
<evidence type="ECO:0000313" key="2">
    <source>
        <dbReference type="Proteomes" id="UP000007800"/>
    </source>
</evidence>
<reference evidence="1 2" key="1">
    <citation type="submission" date="2008-07" db="EMBL/GenBank/DDBJ databases">
        <authorList>
            <person name="El-Sayed N."/>
            <person name="Caler E."/>
            <person name="Inman J."/>
            <person name="Amedeo P."/>
            <person name="Hass B."/>
            <person name="Wortman J."/>
        </authorList>
    </citation>
    <scope>NUCLEOTIDE SEQUENCE [LARGE SCALE GENOMIC DNA]</scope>
    <source>
        <strain evidence="2">ATCC 50983 / TXsc</strain>
    </source>
</reference>
<gene>
    <name evidence="1" type="ORF">Pmar_PMAR006787</name>
</gene>
<evidence type="ECO:0000313" key="1">
    <source>
        <dbReference type="EMBL" id="EER19895.1"/>
    </source>
</evidence>
<dbReference type="AlphaFoldDB" id="C5K6H5"/>